<reference evidence="3" key="1">
    <citation type="submission" date="2022-11" db="UniProtKB">
        <authorList>
            <consortium name="WormBaseParasite"/>
        </authorList>
    </citation>
    <scope>IDENTIFICATION</scope>
</reference>
<dbReference type="AlphaFoldDB" id="A0A914X333"/>
<feature type="region of interest" description="Disordered" evidence="1">
    <location>
        <begin position="1"/>
        <end position="47"/>
    </location>
</feature>
<dbReference type="WBParaSite" id="PSAMB.scaffold644size44715.g7725.t1">
    <property type="protein sequence ID" value="PSAMB.scaffold644size44715.g7725.t1"/>
    <property type="gene ID" value="PSAMB.scaffold644size44715.g7725"/>
</dbReference>
<keyword evidence="2" id="KW-1185">Reference proteome</keyword>
<evidence type="ECO:0000313" key="3">
    <source>
        <dbReference type="WBParaSite" id="PSAMB.scaffold644size44715.g7725.t1"/>
    </source>
</evidence>
<protein>
    <submittedName>
        <fullName evidence="3">Uncharacterized protein</fullName>
    </submittedName>
</protein>
<sequence>MRSCGATRTRALSPRRDARRPAPIANRCRPPPPSTNRRSRRASADSAPCPARIGRYLAVEWAGYAISTVTRRRALLLLLVGRSASSSSVRRQVVAVVSRSVADARAIRRCHHCVCVCVSETLSTRFTSPLSC</sequence>
<proteinExistence type="predicted"/>
<organism evidence="2 3">
    <name type="scientific">Plectus sambesii</name>
    <dbReference type="NCBI Taxonomy" id="2011161"/>
    <lineage>
        <taxon>Eukaryota</taxon>
        <taxon>Metazoa</taxon>
        <taxon>Ecdysozoa</taxon>
        <taxon>Nematoda</taxon>
        <taxon>Chromadorea</taxon>
        <taxon>Plectida</taxon>
        <taxon>Plectina</taxon>
        <taxon>Plectoidea</taxon>
        <taxon>Plectidae</taxon>
        <taxon>Plectus</taxon>
    </lineage>
</organism>
<accession>A0A914X333</accession>
<dbReference type="Proteomes" id="UP000887566">
    <property type="component" value="Unplaced"/>
</dbReference>
<evidence type="ECO:0000313" key="2">
    <source>
        <dbReference type="Proteomes" id="UP000887566"/>
    </source>
</evidence>
<evidence type="ECO:0000256" key="1">
    <source>
        <dbReference type="SAM" id="MobiDB-lite"/>
    </source>
</evidence>
<name>A0A914X333_9BILA</name>